<organism evidence="1 2">
    <name type="scientific">Sphaerobolus stellatus (strain SS14)</name>
    <dbReference type="NCBI Taxonomy" id="990650"/>
    <lineage>
        <taxon>Eukaryota</taxon>
        <taxon>Fungi</taxon>
        <taxon>Dikarya</taxon>
        <taxon>Basidiomycota</taxon>
        <taxon>Agaricomycotina</taxon>
        <taxon>Agaricomycetes</taxon>
        <taxon>Phallomycetidae</taxon>
        <taxon>Geastrales</taxon>
        <taxon>Sphaerobolaceae</taxon>
        <taxon>Sphaerobolus</taxon>
    </lineage>
</organism>
<dbReference type="EMBL" id="KN837553">
    <property type="protein sequence ID" value="KIJ23975.1"/>
    <property type="molecule type" value="Genomic_DNA"/>
</dbReference>
<dbReference type="HOGENOM" id="CLU_2051161_0_0_1"/>
<gene>
    <name evidence="1" type="ORF">M422DRAFT_275350</name>
</gene>
<name>A0A0C9UFM1_SPHS4</name>
<reference evidence="1 2" key="1">
    <citation type="submission" date="2014-06" db="EMBL/GenBank/DDBJ databases">
        <title>Evolutionary Origins and Diversification of the Mycorrhizal Mutualists.</title>
        <authorList>
            <consortium name="DOE Joint Genome Institute"/>
            <consortium name="Mycorrhizal Genomics Consortium"/>
            <person name="Kohler A."/>
            <person name="Kuo A."/>
            <person name="Nagy L.G."/>
            <person name="Floudas D."/>
            <person name="Copeland A."/>
            <person name="Barry K.W."/>
            <person name="Cichocki N."/>
            <person name="Veneault-Fourrey C."/>
            <person name="LaButti K."/>
            <person name="Lindquist E.A."/>
            <person name="Lipzen A."/>
            <person name="Lundell T."/>
            <person name="Morin E."/>
            <person name="Murat C."/>
            <person name="Riley R."/>
            <person name="Ohm R."/>
            <person name="Sun H."/>
            <person name="Tunlid A."/>
            <person name="Henrissat B."/>
            <person name="Grigoriev I.V."/>
            <person name="Hibbett D.S."/>
            <person name="Martin F."/>
        </authorList>
    </citation>
    <scope>NUCLEOTIDE SEQUENCE [LARGE SCALE GENOMIC DNA]</scope>
    <source>
        <strain evidence="1 2">SS14</strain>
    </source>
</reference>
<protein>
    <submittedName>
        <fullName evidence="1">Uncharacterized protein</fullName>
    </submittedName>
</protein>
<dbReference type="AlphaFoldDB" id="A0A0C9UFM1"/>
<accession>A0A0C9UFM1</accession>
<proteinExistence type="predicted"/>
<sequence>MGLLFHRPEGRKLTVLRAKGVLELRIDPLGILYPGGGTITCGTSILSEPYLQPRVLFRGHGLVKTSMAVESGCFPFGPHLERFCPRYTGLLVIWLFLQTYCPTEITSVLRTDAAVWNGFQ</sequence>
<evidence type="ECO:0000313" key="1">
    <source>
        <dbReference type="EMBL" id="KIJ23975.1"/>
    </source>
</evidence>
<evidence type="ECO:0000313" key="2">
    <source>
        <dbReference type="Proteomes" id="UP000054279"/>
    </source>
</evidence>
<dbReference type="Proteomes" id="UP000054279">
    <property type="component" value="Unassembled WGS sequence"/>
</dbReference>
<keyword evidence="2" id="KW-1185">Reference proteome</keyword>